<accession>A0ABS4DQ52</accession>
<dbReference type="PANTHER" id="PTHR41523:SF8">
    <property type="entry name" value="ETHYLENE RESPONSE SENSOR PROTEIN"/>
    <property type="match status" value="1"/>
</dbReference>
<dbReference type="SMART" id="SM00911">
    <property type="entry name" value="HWE_HK"/>
    <property type="match status" value="1"/>
</dbReference>
<dbReference type="Gene3D" id="3.30.450.20">
    <property type="entry name" value="PAS domain"/>
    <property type="match status" value="3"/>
</dbReference>
<protein>
    <recommendedName>
        <fullName evidence="2">histidine kinase</fullName>
        <ecNumber evidence="2">2.7.13.3</ecNumber>
    </recommendedName>
</protein>
<evidence type="ECO:0000256" key="4">
    <source>
        <dbReference type="ARBA" id="ARBA00022553"/>
    </source>
</evidence>
<dbReference type="Pfam" id="PF08447">
    <property type="entry name" value="PAS_3"/>
    <property type="match status" value="1"/>
</dbReference>
<dbReference type="RefSeq" id="WP_209621428.1">
    <property type="nucleotide sequence ID" value="NZ_JAGJRS010000022.1"/>
</dbReference>
<evidence type="ECO:0000256" key="5">
    <source>
        <dbReference type="ARBA" id="ARBA00022606"/>
    </source>
</evidence>
<evidence type="ECO:0000256" key="2">
    <source>
        <dbReference type="ARBA" id="ARBA00012438"/>
    </source>
</evidence>
<feature type="domain" description="PAS" evidence="17">
    <location>
        <begin position="296"/>
        <end position="366"/>
    </location>
</feature>
<organism evidence="19 20">
    <name type="scientific">Frateuria flava</name>
    <dbReference type="NCBI Taxonomy" id="2821489"/>
    <lineage>
        <taxon>Bacteria</taxon>
        <taxon>Pseudomonadati</taxon>
        <taxon>Pseudomonadota</taxon>
        <taxon>Gammaproteobacteria</taxon>
        <taxon>Lysobacterales</taxon>
        <taxon>Rhodanobacteraceae</taxon>
        <taxon>Frateuria</taxon>
    </lineage>
</organism>
<dbReference type="InterPro" id="IPR000014">
    <property type="entry name" value="PAS"/>
</dbReference>
<dbReference type="InterPro" id="IPR035965">
    <property type="entry name" value="PAS-like_dom_sf"/>
</dbReference>
<evidence type="ECO:0000256" key="9">
    <source>
        <dbReference type="ARBA" id="ARBA00022737"/>
    </source>
</evidence>
<dbReference type="InterPro" id="IPR013656">
    <property type="entry name" value="PAS_4"/>
</dbReference>
<keyword evidence="13" id="KW-0157">Chromophore</keyword>
<evidence type="ECO:0000256" key="1">
    <source>
        <dbReference type="ARBA" id="ARBA00000085"/>
    </source>
</evidence>
<dbReference type="Proteomes" id="UP000823790">
    <property type="component" value="Unassembled WGS sequence"/>
</dbReference>
<dbReference type="CDD" id="cd00130">
    <property type="entry name" value="PAS"/>
    <property type="match status" value="1"/>
</dbReference>
<keyword evidence="20" id="KW-1185">Reference proteome</keyword>
<name>A0ABS4DQ52_9GAMM</name>
<evidence type="ECO:0000256" key="13">
    <source>
        <dbReference type="ARBA" id="ARBA00022991"/>
    </source>
</evidence>
<keyword evidence="12" id="KW-0067">ATP-binding</keyword>
<gene>
    <name evidence="19" type="ORF">J7I44_12815</name>
</gene>
<dbReference type="InterPro" id="IPR011102">
    <property type="entry name" value="Sig_transdc_His_kinase_HWE"/>
</dbReference>
<keyword evidence="15" id="KW-0675">Receptor</keyword>
<evidence type="ECO:0000256" key="8">
    <source>
        <dbReference type="ARBA" id="ARBA00022679"/>
    </source>
</evidence>
<dbReference type="PROSITE" id="PS50113">
    <property type="entry name" value="PAC"/>
    <property type="match status" value="1"/>
</dbReference>
<keyword evidence="6" id="KW-0285">Flavoprotein</keyword>
<evidence type="ECO:0000256" key="16">
    <source>
        <dbReference type="SAM" id="MobiDB-lite"/>
    </source>
</evidence>
<dbReference type="PANTHER" id="PTHR41523">
    <property type="entry name" value="TWO-COMPONENT SYSTEM SENSOR PROTEIN"/>
    <property type="match status" value="1"/>
</dbReference>
<proteinExistence type="predicted"/>
<keyword evidence="5" id="KW-0716">Sensory transduction</keyword>
<dbReference type="EC" id="2.7.13.3" evidence="2"/>
<dbReference type="InterPro" id="IPR000700">
    <property type="entry name" value="PAS-assoc_C"/>
</dbReference>
<keyword evidence="4" id="KW-0597">Phosphoprotein</keyword>
<evidence type="ECO:0000256" key="3">
    <source>
        <dbReference type="ARBA" id="ARBA00022543"/>
    </source>
</evidence>
<keyword evidence="10" id="KW-0547">Nucleotide-binding</keyword>
<keyword evidence="8" id="KW-0808">Transferase</keyword>
<evidence type="ECO:0000313" key="19">
    <source>
        <dbReference type="EMBL" id="MBP1475188.1"/>
    </source>
</evidence>
<evidence type="ECO:0000259" key="17">
    <source>
        <dbReference type="PROSITE" id="PS50112"/>
    </source>
</evidence>
<sequence>MTPQQAQPTTRPSRPAENGPPEAPPALDILQQVIDASPAMVQVADLDYRLLAINKASANEFERIFGIHPRPGDSMLELLADMPRQQAEVKAVWSRALGGESFKQTGEYGAEGSRKSYEMSYFPLRAASGEQVGAFQFGHETTGAVRHVRAPADAGGLHRAEAAAGAELQEGTYRELFASIREGFFIAEAVRDEHGGVVDFVFLEVNEAFTGQTGRDARDVLGRPVSEVIPGFPFSVIQLYGGVVDTGTPSVFEVNVPALQFRSFEARAHPLGGERFAVLFLDITERKRIEQALEESRASLATIVDSVDQIIWTARSDGYHDFFNRRWYEFTGAAPGTTEGDAWACLFHPDDRQRTFERWRHSLVTGEPYEIEYRMRHHSGAYRWMLGRAHPVRNEAGRILGWMGTCTDIHERKASAEQLELAGKELSHRIKNIFAVIAGLVALTVRQFPQSRPFANELMDRLMALGEAHDYARPHGRDEEPAETGATVLGLTRRLLRPYALEGYDRVELAGDDVPIEPRAVMPLSLAIHELATNAAKYGAFAVPEGRVKVWGERAGDRFVLHWCERGGAAVHEPRRTGFGTRLVDLTLRDQLTGELTRNWHPEGLEVHVSVPMERLAGSS</sequence>
<evidence type="ECO:0000256" key="7">
    <source>
        <dbReference type="ARBA" id="ARBA00022643"/>
    </source>
</evidence>
<dbReference type="InterPro" id="IPR013655">
    <property type="entry name" value="PAS_fold_3"/>
</dbReference>
<evidence type="ECO:0000256" key="12">
    <source>
        <dbReference type="ARBA" id="ARBA00022840"/>
    </source>
</evidence>
<keyword evidence="9" id="KW-0677">Repeat</keyword>
<evidence type="ECO:0000256" key="6">
    <source>
        <dbReference type="ARBA" id="ARBA00022630"/>
    </source>
</evidence>
<evidence type="ECO:0000256" key="15">
    <source>
        <dbReference type="ARBA" id="ARBA00023170"/>
    </source>
</evidence>
<dbReference type="SMART" id="SM00086">
    <property type="entry name" value="PAC"/>
    <property type="match status" value="1"/>
</dbReference>
<keyword evidence="7" id="KW-0288">FMN</keyword>
<evidence type="ECO:0000256" key="10">
    <source>
        <dbReference type="ARBA" id="ARBA00022741"/>
    </source>
</evidence>
<evidence type="ECO:0000313" key="20">
    <source>
        <dbReference type="Proteomes" id="UP000823790"/>
    </source>
</evidence>
<comment type="catalytic activity">
    <reaction evidence="1">
        <text>ATP + protein L-histidine = ADP + protein N-phospho-L-histidine.</text>
        <dbReference type="EC" id="2.7.13.3"/>
    </reaction>
</comment>
<dbReference type="SMART" id="SM00091">
    <property type="entry name" value="PAS"/>
    <property type="match status" value="2"/>
</dbReference>
<comment type="caution">
    <text evidence="19">The sequence shown here is derived from an EMBL/GenBank/DDBJ whole genome shotgun (WGS) entry which is preliminary data.</text>
</comment>
<dbReference type="PROSITE" id="PS50112">
    <property type="entry name" value="PAS"/>
    <property type="match status" value="1"/>
</dbReference>
<dbReference type="NCBIfam" id="TIGR00229">
    <property type="entry name" value="sensory_box"/>
    <property type="match status" value="1"/>
</dbReference>
<evidence type="ECO:0000259" key="18">
    <source>
        <dbReference type="PROSITE" id="PS50113"/>
    </source>
</evidence>
<evidence type="ECO:0000256" key="11">
    <source>
        <dbReference type="ARBA" id="ARBA00022777"/>
    </source>
</evidence>
<dbReference type="Pfam" id="PF08448">
    <property type="entry name" value="PAS_4"/>
    <property type="match status" value="2"/>
</dbReference>
<dbReference type="InterPro" id="IPR001610">
    <property type="entry name" value="PAC"/>
</dbReference>
<dbReference type="SUPFAM" id="SSF55785">
    <property type="entry name" value="PYP-like sensor domain (PAS domain)"/>
    <property type="match status" value="3"/>
</dbReference>
<reference evidence="19 20" key="1">
    <citation type="submission" date="2021-04" db="EMBL/GenBank/DDBJ databases">
        <authorList>
            <person name="Huq M.A."/>
        </authorList>
    </citation>
    <scope>NUCLEOTIDE SEQUENCE [LARGE SCALE GENOMIC DNA]</scope>
    <source>
        <strain evidence="19 20">MAH-13</strain>
    </source>
</reference>
<evidence type="ECO:0000256" key="14">
    <source>
        <dbReference type="ARBA" id="ARBA00023026"/>
    </source>
</evidence>
<dbReference type="InterPro" id="IPR036890">
    <property type="entry name" value="HATPase_C_sf"/>
</dbReference>
<dbReference type="Pfam" id="PF07536">
    <property type="entry name" value="HWE_HK"/>
    <property type="match status" value="1"/>
</dbReference>
<dbReference type="Gene3D" id="3.30.565.10">
    <property type="entry name" value="Histidine kinase-like ATPase, C-terminal domain"/>
    <property type="match status" value="1"/>
</dbReference>
<feature type="domain" description="PAC" evidence="18">
    <location>
        <begin position="369"/>
        <end position="421"/>
    </location>
</feature>
<keyword evidence="11" id="KW-0418">Kinase</keyword>
<feature type="region of interest" description="Disordered" evidence="16">
    <location>
        <begin position="1"/>
        <end position="25"/>
    </location>
</feature>
<keyword evidence="14" id="KW-0843">Virulence</keyword>
<feature type="compositionally biased region" description="Polar residues" evidence="16">
    <location>
        <begin position="1"/>
        <end position="12"/>
    </location>
</feature>
<keyword evidence="3" id="KW-0600">Photoreceptor protein</keyword>
<dbReference type="EMBL" id="JAGJRS010000022">
    <property type="protein sequence ID" value="MBP1475188.1"/>
    <property type="molecule type" value="Genomic_DNA"/>
</dbReference>